<keyword evidence="3" id="KW-0808">Transferase</keyword>
<dbReference type="PANTHER" id="PTHR20941:SF1">
    <property type="entry name" value="FOLIC ACID SYNTHESIS PROTEIN FOL1"/>
    <property type="match status" value="1"/>
</dbReference>
<evidence type="ECO:0000256" key="2">
    <source>
        <dbReference type="ARBA" id="ARBA00013253"/>
    </source>
</evidence>
<dbReference type="Pfam" id="PF01288">
    <property type="entry name" value="HPPK"/>
    <property type="match status" value="1"/>
</dbReference>
<keyword evidence="7" id="KW-0289">Folate biosynthesis</keyword>
<feature type="domain" description="7,8-dihydro-6-hydroxymethylpterin-pyrophosphokinase" evidence="8">
    <location>
        <begin position="31"/>
        <end position="135"/>
    </location>
</feature>
<comment type="pathway">
    <text evidence="1">Cofactor biosynthesis; tetrahydrofolate biosynthesis; 2-amino-4-hydroxy-6-hydroxymethyl-7,8-dihydropteridine diphosphate from 7,8-dihydroneopterin triphosphate: step 4/4.</text>
</comment>
<dbReference type="PANTHER" id="PTHR20941">
    <property type="entry name" value="FOLATE SYNTHESIS PROTEINS"/>
    <property type="match status" value="1"/>
</dbReference>
<dbReference type="CDD" id="cd00483">
    <property type="entry name" value="HPPK"/>
    <property type="match status" value="1"/>
</dbReference>
<accession>A0AAN7KI29</accession>
<organism evidence="9 10">
    <name type="scientific">Trapa incisa</name>
    <dbReference type="NCBI Taxonomy" id="236973"/>
    <lineage>
        <taxon>Eukaryota</taxon>
        <taxon>Viridiplantae</taxon>
        <taxon>Streptophyta</taxon>
        <taxon>Embryophyta</taxon>
        <taxon>Tracheophyta</taxon>
        <taxon>Spermatophyta</taxon>
        <taxon>Magnoliopsida</taxon>
        <taxon>eudicotyledons</taxon>
        <taxon>Gunneridae</taxon>
        <taxon>Pentapetalae</taxon>
        <taxon>rosids</taxon>
        <taxon>malvids</taxon>
        <taxon>Myrtales</taxon>
        <taxon>Lythraceae</taxon>
        <taxon>Trapa</taxon>
    </lineage>
</organism>
<keyword evidence="4" id="KW-0547">Nucleotide-binding</keyword>
<evidence type="ECO:0000313" key="10">
    <source>
        <dbReference type="Proteomes" id="UP001345219"/>
    </source>
</evidence>
<evidence type="ECO:0000256" key="3">
    <source>
        <dbReference type="ARBA" id="ARBA00022679"/>
    </source>
</evidence>
<dbReference type="InterPro" id="IPR000550">
    <property type="entry name" value="Hppk"/>
</dbReference>
<evidence type="ECO:0000256" key="5">
    <source>
        <dbReference type="ARBA" id="ARBA00022777"/>
    </source>
</evidence>
<dbReference type="GO" id="GO:0046654">
    <property type="term" value="P:tetrahydrofolate biosynthetic process"/>
    <property type="evidence" value="ECO:0007669"/>
    <property type="project" value="TreeGrafter"/>
</dbReference>
<dbReference type="GO" id="GO:0016301">
    <property type="term" value="F:kinase activity"/>
    <property type="evidence" value="ECO:0007669"/>
    <property type="project" value="UniProtKB-KW"/>
</dbReference>
<dbReference type="EC" id="2.7.6.3" evidence="2"/>
<keyword evidence="5" id="KW-0418">Kinase</keyword>
<dbReference type="Proteomes" id="UP001345219">
    <property type="component" value="Chromosome 11"/>
</dbReference>
<proteinExistence type="predicted"/>
<dbReference type="GO" id="GO:0004156">
    <property type="term" value="F:dihydropteroate synthase activity"/>
    <property type="evidence" value="ECO:0007669"/>
    <property type="project" value="TreeGrafter"/>
</dbReference>
<dbReference type="NCBIfam" id="TIGR01498">
    <property type="entry name" value="folK"/>
    <property type="match status" value="1"/>
</dbReference>
<dbReference type="InterPro" id="IPR045031">
    <property type="entry name" value="DHP_synth-like"/>
</dbReference>
<evidence type="ECO:0000256" key="4">
    <source>
        <dbReference type="ARBA" id="ARBA00022741"/>
    </source>
</evidence>
<evidence type="ECO:0000256" key="1">
    <source>
        <dbReference type="ARBA" id="ARBA00005051"/>
    </source>
</evidence>
<evidence type="ECO:0000256" key="6">
    <source>
        <dbReference type="ARBA" id="ARBA00022840"/>
    </source>
</evidence>
<dbReference type="Gene3D" id="3.30.70.560">
    <property type="entry name" value="7,8-Dihydro-6-hydroxymethylpterin-pyrophosphokinase HPPK"/>
    <property type="match status" value="1"/>
</dbReference>
<dbReference type="AlphaFoldDB" id="A0AAN7KI29"/>
<evidence type="ECO:0000259" key="8">
    <source>
        <dbReference type="Pfam" id="PF01288"/>
    </source>
</evidence>
<sequence>MRMPRLLEVNMIKQLIPAKCMRIGFLRYQAAYQFLVQKSYSTIEAHSQQQEVVIAIGSNPQFLNSAVRGVTSLGSHELLQQLKKIEKDMGRTDGIWFGTRPIDLDILFYWKFGIRSYTLTVPHERLWERPFVMAPNLLGLEMDNDTVASWQFLWAA</sequence>
<protein>
    <recommendedName>
        <fullName evidence="2">2-amino-4-hydroxy-6-hydroxymethyldihydropteridine diphosphokinase</fullName>
        <ecNumber evidence="2">2.7.6.3</ecNumber>
    </recommendedName>
</protein>
<dbReference type="GO" id="GO:0046656">
    <property type="term" value="P:folic acid biosynthetic process"/>
    <property type="evidence" value="ECO:0007669"/>
    <property type="project" value="UniProtKB-KW"/>
</dbReference>
<dbReference type="SUPFAM" id="SSF55083">
    <property type="entry name" value="6-hydroxymethyl-7,8-dihydropterin pyrophosphokinase, HPPK"/>
    <property type="match status" value="1"/>
</dbReference>
<dbReference type="InterPro" id="IPR035907">
    <property type="entry name" value="Hppk_sf"/>
</dbReference>
<comment type="caution">
    <text evidence="9">The sequence shown here is derived from an EMBL/GenBank/DDBJ whole genome shotgun (WGS) entry which is preliminary data.</text>
</comment>
<dbReference type="EMBL" id="JAXIOK010000008">
    <property type="protein sequence ID" value="KAK4764451.1"/>
    <property type="molecule type" value="Genomic_DNA"/>
</dbReference>
<keyword evidence="10" id="KW-1185">Reference proteome</keyword>
<reference evidence="9 10" key="1">
    <citation type="journal article" date="2023" name="Hortic Res">
        <title>Pangenome of water caltrop reveals structural variations and asymmetric subgenome divergence after allopolyploidization.</title>
        <authorList>
            <person name="Zhang X."/>
            <person name="Chen Y."/>
            <person name="Wang L."/>
            <person name="Yuan Y."/>
            <person name="Fang M."/>
            <person name="Shi L."/>
            <person name="Lu R."/>
            <person name="Comes H.P."/>
            <person name="Ma Y."/>
            <person name="Chen Y."/>
            <person name="Huang G."/>
            <person name="Zhou Y."/>
            <person name="Zheng Z."/>
            <person name="Qiu Y."/>
        </authorList>
    </citation>
    <scope>NUCLEOTIDE SEQUENCE [LARGE SCALE GENOMIC DNA]</scope>
    <source>
        <tissue evidence="9">Roots</tissue>
    </source>
</reference>
<dbReference type="GO" id="GO:0003848">
    <property type="term" value="F:2-amino-4-hydroxy-6-hydroxymethyldihydropteridine diphosphokinase activity"/>
    <property type="evidence" value="ECO:0007669"/>
    <property type="project" value="UniProtKB-EC"/>
</dbReference>
<gene>
    <name evidence="9" type="ORF">SAY87_013889</name>
</gene>
<name>A0AAN7KI29_9MYRT</name>
<evidence type="ECO:0000313" key="9">
    <source>
        <dbReference type="EMBL" id="KAK4764451.1"/>
    </source>
</evidence>
<dbReference type="GO" id="GO:0005524">
    <property type="term" value="F:ATP binding"/>
    <property type="evidence" value="ECO:0007669"/>
    <property type="project" value="UniProtKB-KW"/>
</dbReference>
<evidence type="ECO:0000256" key="7">
    <source>
        <dbReference type="ARBA" id="ARBA00022909"/>
    </source>
</evidence>
<keyword evidence="6" id="KW-0067">ATP-binding</keyword>